<sequence>MGSKDSNYQVIYRYEPLPKFVPGGWVLFQRPKSCGGGFWLGKTYDGVFMLELDRPVPLDEGIKYIILSSRIAENFMDFDEDFRLT</sequence>
<evidence type="ECO:0008006" key="5">
    <source>
        <dbReference type="Google" id="ProtNLM"/>
    </source>
</evidence>
<accession>A0A2X3FG49</accession>
<dbReference type="AlphaFoldDB" id="A0A2X3FG49"/>
<dbReference type="Proteomes" id="UP000251721">
    <property type="component" value="Unassembled WGS sequence"/>
</dbReference>
<gene>
    <name evidence="1" type="ORF">B5L96_24180</name>
    <name evidence="2" type="ORF">NCTC13465_03621</name>
</gene>
<dbReference type="Proteomes" id="UP000196447">
    <property type="component" value="Unassembled WGS sequence"/>
</dbReference>
<evidence type="ECO:0000313" key="1">
    <source>
        <dbReference type="EMBL" id="OVF66555.1"/>
    </source>
</evidence>
<evidence type="ECO:0000313" key="4">
    <source>
        <dbReference type="Proteomes" id="UP000251721"/>
    </source>
</evidence>
<reference evidence="1 3" key="1">
    <citation type="submission" date="2017-03" db="EMBL/GenBank/DDBJ databases">
        <authorList>
            <person name="Fouts D."/>
            <person name="Stalin M.J."/>
            <person name="Chen L."/>
            <person name="Wright M."/>
            <person name="Sutton G."/>
            <person name="Nguyen K."/>
            <person name="Vanduin D."/>
            <person name="Rojas L."/>
            <person name="Hujer A."/>
            <person name="Hujer K."/>
            <person name="Bonomo R."/>
            <person name="Kreiswirth B."/>
            <person name="Adams M."/>
        </authorList>
    </citation>
    <scope>NUCLEOTIDE SEQUENCE [LARGE SCALE GENOMIC DNA]</scope>
    <source>
        <strain evidence="1 3">39383</strain>
    </source>
</reference>
<protein>
    <recommendedName>
        <fullName evidence="5">LF-82</fullName>
    </recommendedName>
</protein>
<dbReference type="EMBL" id="NDBK01000098">
    <property type="protein sequence ID" value="OVF66555.1"/>
    <property type="molecule type" value="Genomic_DNA"/>
</dbReference>
<evidence type="ECO:0000313" key="2">
    <source>
        <dbReference type="EMBL" id="SQC45075.1"/>
    </source>
</evidence>
<reference evidence="2 4" key="2">
    <citation type="submission" date="2018-06" db="EMBL/GenBank/DDBJ databases">
        <authorList>
            <consortium name="Pathogen Informatics"/>
            <person name="Doyle S."/>
        </authorList>
    </citation>
    <scope>NUCLEOTIDE SEQUENCE [LARGE SCALE GENOMIC DNA]</scope>
    <source>
        <strain evidence="2 4">NCTC13465</strain>
    </source>
</reference>
<proteinExistence type="predicted"/>
<organism evidence="2 4">
    <name type="scientific">Klebsiella pneumoniae</name>
    <dbReference type="NCBI Taxonomy" id="573"/>
    <lineage>
        <taxon>Bacteria</taxon>
        <taxon>Pseudomonadati</taxon>
        <taxon>Pseudomonadota</taxon>
        <taxon>Gammaproteobacteria</taxon>
        <taxon>Enterobacterales</taxon>
        <taxon>Enterobacteriaceae</taxon>
        <taxon>Klebsiella/Raoultella group</taxon>
        <taxon>Klebsiella</taxon>
        <taxon>Klebsiella pneumoniae complex</taxon>
    </lineage>
</organism>
<name>A0A2X3FG49_KLEPN</name>
<evidence type="ECO:0000313" key="3">
    <source>
        <dbReference type="Proteomes" id="UP000196447"/>
    </source>
</evidence>
<dbReference type="EMBL" id="UAWQ01000018">
    <property type="protein sequence ID" value="SQC45075.1"/>
    <property type="molecule type" value="Genomic_DNA"/>
</dbReference>
<dbReference type="RefSeq" id="WP_004185722.1">
    <property type="nucleotide sequence ID" value="NZ_BTWG01000081.1"/>
</dbReference>